<evidence type="ECO:0000256" key="1">
    <source>
        <dbReference type="ARBA" id="ARBA00005889"/>
    </source>
</evidence>
<dbReference type="InterPro" id="IPR004330">
    <property type="entry name" value="FAR1_DNA_bnd_dom"/>
</dbReference>
<feature type="region of interest" description="Disordered" evidence="7">
    <location>
        <begin position="1"/>
        <end position="28"/>
    </location>
</feature>
<gene>
    <name evidence="9" type="ORF">I3842_01G084400</name>
</gene>
<dbReference type="GO" id="GO:0005634">
    <property type="term" value="C:nucleus"/>
    <property type="evidence" value="ECO:0007669"/>
    <property type="project" value="UniProtKB-SubCell"/>
</dbReference>
<dbReference type="InterPro" id="IPR031052">
    <property type="entry name" value="FHY3/FAR1"/>
</dbReference>
<reference evidence="9" key="1">
    <citation type="submission" date="2021-01" db="EMBL/GenBank/DDBJ databases">
        <authorList>
            <person name="Lovell J.T."/>
            <person name="Bentley N."/>
            <person name="Bhattarai G."/>
            <person name="Jenkins J.W."/>
            <person name="Sreedasyam A."/>
            <person name="Alarcon Y."/>
            <person name="Bock C."/>
            <person name="Boston L."/>
            <person name="Carlson J."/>
            <person name="Cervantes K."/>
            <person name="Clermont K."/>
            <person name="Krom N."/>
            <person name="Kubenka K."/>
            <person name="Mamidi S."/>
            <person name="Mattison C."/>
            <person name="Monteros M."/>
            <person name="Pisani C."/>
            <person name="Plott C."/>
            <person name="Rajasekar S."/>
            <person name="Rhein H.S."/>
            <person name="Rohla C."/>
            <person name="Song M."/>
            <person name="Hilaire R.S."/>
            <person name="Shu S."/>
            <person name="Wells L."/>
            <person name="Wang X."/>
            <person name="Webber J."/>
            <person name="Heerema R.J."/>
            <person name="Klein P."/>
            <person name="Conner P."/>
            <person name="Grauke L."/>
            <person name="Grimwood J."/>
            <person name="Schmutz J."/>
            <person name="Randall J.J."/>
        </authorList>
    </citation>
    <scope>NUCLEOTIDE SEQUENCE</scope>
    <source>
        <tissue evidence="9">Leaf</tissue>
    </source>
</reference>
<evidence type="ECO:0000259" key="8">
    <source>
        <dbReference type="PROSITE" id="PS50966"/>
    </source>
</evidence>
<comment type="function">
    <text evidence="6">Putative transcription activator involved in regulating light control of development.</text>
</comment>
<dbReference type="EMBL" id="CM031825">
    <property type="protein sequence ID" value="KAG6730524.1"/>
    <property type="molecule type" value="Genomic_DNA"/>
</dbReference>
<dbReference type="Pfam" id="PF03101">
    <property type="entry name" value="FAR1"/>
    <property type="match status" value="1"/>
</dbReference>
<dbReference type="SMART" id="SM00575">
    <property type="entry name" value="ZnF_PMZ"/>
    <property type="match status" value="1"/>
</dbReference>
<proteinExistence type="inferred from homology"/>
<accession>A0A922K2Q8</accession>
<dbReference type="PANTHER" id="PTHR31669">
    <property type="entry name" value="PROTEIN FAR1-RELATED SEQUENCE 10-RELATED"/>
    <property type="match status" value="1"/>
</dbReference>
<dbReference type="GO" id="GO:0008270">
    <property type="term" value="F:zinc ion binding"/>
    <property type="evidence" value="ECO:0007669"/>
    <property type="project" value="UniProtKB-UniRule"/>
</dbReference>
<dbReference type="GO" id="GO:0006355">
    <property type="term" value="P:regulation of DNA-templated transcription"/>
    <property type="evidence" value="ECO:0007669"/>
    <property type="project" value="UniProtKB-UniRule"/>
</dbReference>
<evidence type="ECO:0000256" key="4">
    <source>
        <dbReference type="ARBA" id="ARBA00022833"/>
    </source>
</evidence>
<evidence type="ECO:0000256" key="7">
    <source>
        <dbReference type="SAM" id="MobiDB-lite"/>
    </source>
</evidence>
<dbReference type="PANTHER" id="PTHR31669:SF283">
    <property type="entry name" value="PROTEIN FAR1-RELATED SEQUENCE"/>
    <property type="match status" value="1"/>
</dbReference>
<feature type="domain" description="SWIM-type" evidence="8">
    <location>
        <begin position="535"/>
        <end position="571"/>
    </location>
</feature>
<feature type="compositionally biased region" description="Polar residues" evidence="7">
    <location>
        <begin position="1"/>
        <end position="10"/>
    </location>
</feature>
<organism evidence="9 10">
    <name type="scientific">Carya illinoinensis</name>
    <name type="common">Pecan</name>
    <dbReference type="NCBI Taxonomy" id="32201"/>
    <lineage>
        <taxon>Eukaryota</taxon>
        <taxon>Viridiplantae</taxon>
        <taxon>Streptophyta</taxon>
        <taxon>Embryophyta</taxon>
        <taxon>Tracheophyta</taxon>
        <taxon>Spermatophyta</taxon>
        <taxon>Magnoliopsida</taxon>
        <taxon>eudicotyledons</taxon>
        <taxon>Gunneridae</taxon>
        <taxon>Pentapetalae</taxon>
        <taxon>rosids</taxon>
        <taxon>fabids</taxon>
        <taxon>Fagales</taxon>
        <taxon>Juglandaceae</taxon>
        <taxon>Carya</taxon>
    </lineage>
</organism>
<dbReference type="EMBL" id="CM031825">
    <property type="protein sequence ID" value="KAG6730523.1"/>
    <property type="molecule type" value="Genomic_DNA"/>
</dbReference>
<comment type="subcellular location">
    <subcellularLocation>
        <location evidence="6">Nucleus</location>
    </subcellularLocation>
</comment>
<keyword evidence="3 5" id="KW-0863">Zinc-finger</keyword>
<feature type="compositionally biased region" description="Acidic residues" evidence="7">
    <location>
        <begin position="17"/>
        <end position="27"/>
    </location>
</feature>
<keyword evidence="6" id="KW-0539">Nucleus</keyword>
<dbReference type="InterPro" id="IPR018289">
    <property type="entry name" value="MULE_transposase_dom"/>
</dbReference>
<evidence type="ECO:0000256" key="2">
    <source>
        <dbReference type="ARBA" id="ARBA00022723"/>
    </source>
</evidence>
<dbReference type="Proteomes" id="UP000811246">
    <property type="component" value="Chromosome 1"/>
</dbReference>
<comment type="caution">
    <text evidence="9">The sequence shown here is derived from an EMBL/GenBank/DDBJ whole genome shotgun (WGS) entry which is preliminary data.</text>
</comment>
<dbReference type="Pfam" id="PF04434">
    <property type="entry name" value="SWIM"/>
    <property type="match status" value="1"/>
</dbReference>
<dbReference type="Pfam" id="PF10551">
    <property type="entry name" value="MULE"/>
    <property type="match status" value="1"/>
</dbReference>
<evidence type="ECO:0000313" key="9">
    <source>
        <dbReference type="EMBL" id="KAG6730523.1"/>
    </source>
</evidence>
<dbReference type="PROSITE" id="PS50966">
    <property type="entry name" value="ZF_SWIM"/>
    <property type="match status" value="1"/>
</dbReference>
<comment type="similarity">
    <text evidence="1 6">Belongs to the FHY3/FAR1 family.</text>
</comment>
<evidence type="ECO:0000313" key="10">
    <source>
        <dbReference type="Proteomes" id="UP000811246"/>
    </source>
</evidence>
<evidence type="ECO:0000256" key="6">
    <source>
        <dbReference type="RuleBase" id="RU367018"/>
    </source>
</evidence>
<protein>
    <recommendedName>
        <fullName evidence="6">Protein FAR1-RELATED SEQUENCE</fullName>
    </recommendedName>
</protein>
<evidence type="ECO:0000256" key="5">
    <source>
        <dbReference type="PROSITE-ProRule" id="PRU00325"/>
    </source>
</evidence>
<evidence type="ECO:0000256" key="3">
    <source>
        <dbReference type="ARBA" id="ARBA00022771"/>
    </source>
</evidence>
<dbReference type="InterPro" id="IPR007527">
    <property type="entry name" value="Znf_SWIM"/>
</dbReference>
<sequence length="646" mass="75606">MNSEMDLSNNEYHEVGVDNEQDNNETVEEPKVGMTFSSVEEVWSYYMKYGKQKGFGVCKRNSKQGDDGNVRWFTLVCARQGTSKSKAANVLKPRQTEKIGCMARINATLNDEGGYTLSKVNLDHTHVCSPEKARHFRCFKKVNARVSKRFKINDEAGIQMKKNFKSLVVEAKGYENVSFEEERRNNIDNERQLRLGVGGAEALCNYFQQMQKKDLDFYYEMDVDDDLMLKNVFWADARSRAAYQSFRDVITFDTTYLTNAYKIPFVSFVGVNHHGQSILFGCGLISNEDTYTFEWLFKSWLNCMNDQPPNAIITDQDKAMQLAISKVFPTSRHRFCLWHIMKKLPKKFGSHSRYEEIKSTLQKCVYDSLSEQEFEERWRDLLNTYDLHENAWLGSLYGDRRIWVPAYIRDTFWAGMSTAQRSEGMNAFFDNYVNSRTTLKQFFDQYDSALRRKVENEAIADFNSFNTNIPCISHYPLEKHFQKAYTISKFKEVQDELRGFLYLTTSLLGCEGRKYTYIVADEVQVSDELIKRANYIVKLDEDLLEVNCSCKLFEFKGILCRHALRILTQLGKSTIPSKYILDRWRKDIKRKYTFIKLIYEATSNPERQRYDRIQNCFYELCSNAAKTESNCVKLINQLEQLKLEFH</sequence>
<name>A0A922K2Q8_CARIL</name>
<keyword evidence="4 6" id="KW-0862">Zinc</keyword>
<keyword evidence="2 6" id="KW-0479">Metal-binding</keyword>
<dbReference type="InterPro" id="IPR006564">
    <property type="entry name" value="Znf_PMZ"/>
</dbReference>
<dbReference type="AlphaFoldDB" id="A0A922K2Q8"/>